<dbReference type="PANTHER" id="PTHR34128">
    <property type="entry name" value="CYTOCHROME C-TYPE BIOGENESIS PROTEIN CCME HOMOLOG, MITOCHONDRIAL"/>
    <property type="match status" value="1"/>
</dbReference>
<evidence type="ECO:0000313" key="13">
    <source>
        <dbReference type="Proteomes" id="UP001259982"/>
    </source>
</evidence>
<feature type="topological domain" description="Cytoplasmic" evidence="10">
    <location>
        <begin position="1"/>
        <end position="8"/>
    </location>
</feature>
<keyword evidence="13" id="KW-1185">Reference proteome</keyword>
<evidence type="ECO:0000256" key="3">
    <source>
        <dbReference type="ARBA" id="ARBA00022692"/>
    </source>
</evidence>
<comment type="similarity">
    <text evidence="10">Belongs to the CcmE/CycJ family.</text>
</comment>
<dbReference type="InterPro" id="IPR012340">
    <property type="entry name" value="NA-bd_OB-fold"/>
</dbReference>
<evidence type="ECO:0000256" key="7">
    <source>
        <dbReference type="ARBA" id="ARBA00022989"/>
    </source>
</evidence>
<accession>A0ABU3B4L5</accession>
<dbReference type="PANTHER" id="PTHR34128:SF2">
    <property type="entry name" value="CYTOCHROME C-TYPE BIOGENESIS PROTEIN CCME HOMOLOG, MITOCHONDRIAL"/>
    <property type="match status" value="1"/>
</dbReference>
<gene>
    <name evidence="10 12" type="primary">ccmE</name>
    <name evidence="10" type="synonym">cycJ</name>
    <name evidence="12" type="ORF">RM531_02830</name>
</gene>
<keyword evidence="6 10" id="KW-0735">Signal-anchor</keyword>
<protein>
    <recommendedName>
        <fullName evidence="10">Cytochrome c-type biogenesis protein CcmE</fullName>
    </recommendedName>
    <alternativeName>
        <fullName evidence="10">Cytochrome c maturation protein E</fullName>
    </alternativeName>
    <alternativeName>
        <fullName evidence="10">Heme chaperone CcmE</fullName>
    </alternativeName>
</protein>
<dbReference type="NCBIfam" id="NF009731">
    <property type="entry name" value="PRK13254.1-5"/>
    <property type="match status" value="1"/>
</dbReference>
<feature type="binding site" description="covalent" evidence="10">
    <location>
        <position position="124"/>
    </location>
    <ligand>
        <name>heme</name>
        <dbReference type="ChEBI" id="CHEBI:30413"/>
    </ligand>
</feature>
<dbReference type="EMBL" id="JAVRHY010000002">
    <property type="protein sequence ID" value="MDT0617396.1"/>
    <property type="molecule type" value="Genomic_DNA"/>
</dbReference>
<comment type="function">
    <text evidence="10">Heme chaperone required for the biogenesis of c-type cytochromes. Transiently binds heme delivered by CcmC and transfers the heme to apo-cytochromes in a process facilitated by CcmF and CcmH.</text>
</comment>
<comment type="caution">
    <text evidence="12">The sequence shown here is derived from an EMBL/GenBank/DDBJ whole genome shotgun (WGS) entry which is preliminary data.</text>
</comment>
<keyword evidence="9 10" id="KW-0472">Membrane</keyword>
<keyword evidence="7 10" id="KW-1133">Transmembrane helix</keyword>
<evidence type="ECO:0000256" key="2">
    <source>
        <dbReference type="ARBA" id="ARBA00022617"/>
    </source>
</evidence>
<dbReference type="NCBIfam" id="NF009729">
    <property type="entry name" value="PRK13254.1-3"/>
    <property type="match status" value="1"/>
</dbReference>
<keyword evidence="2 10" id="KW-0349">Heme</keyword>
<dbReference type="InterPro" id="IPR036127">
    <property type="entry name" value="CcmE-like_sf"/>
</dbReference>
<dbReference type="Gene3D" id="2.40.50.140">
    <property type="entry name" value="Nucleic acid-binding proteins"/>
    <property type="match status" value="1"/>
</dbReference>
<evidence type="ECO:0000256" key="6">
    <source>
        <dbReference type="ARBA" id="ARBA00022968"/>
    </source>
</evidence>
<evidence type="ECO:0000313" key="12">
    <source>
        <dbReference type="EMBL" id="MDT0617396.1"/>
    </source>
</evidence>
<evidence type="ECO:0000256" key="10">
    <source>
        <dbReference type="HAMAP-Rule" id="MF_01959"/>
    </source>
</evidence>
<keyword evidence="3 10" id="KW-0812">Transmembrane</keyword>
<keyword evidence="8 10" id="KW-0408">Iron</keyword>
<evidence type="ECO:0000256" key="5">
    <source>
        <dbReference type="ARBA" id="ARBA00022748"/>
    </source>
</evidence>
<evidence type="ECO:0000256" key="8">
    <source>
        <dbReference type="ARBA" id="ARBA00023004"/>
    </source>
</evidence>
<feature type="topological domain" description="Extracellular" evidence="10">
    <location>
        <begin position="30"/>
        <end position="154"/>
    </location>
</feature>
<reference evidence="12 13" key="1">
    <citation type="submission" date="2023-09" db="EMBL/GenBank/DDBJ databases">
        <authorList>
            <person name="Rey-Velasco X."/>
        </authorList>
    </citation>
    <scope>NUCLEOTIDE SEQUENCE [LARGE SCALE GENOMIC DNA]</scope>
    <source>
        <strain evidence="12 13">P385</strain>
    </source>
</reference>
<feature type="region of interest" description="Disordered" evidence="11">
    <location>
        <begin position="135"/>
        <end position="154"/>
    </location>
</feature>
<feature type="binding site" description="axial binding residue" evidence="10">
    <location>
        <position position="128"/>
    </location>
    <ligand>
        <name>heme</name>
        <dbReference type="ChEBI" id="CHEBI:30413"/>
    </ligand>
    <ligandPart>
        <name>Fe</name>
        <dbReference type="ChEBI" id="CHEBI:18248"/>
    </ligandPart>
</feature>
<sequence>MTPKRRRRLTLVGLLLLGIGGAVALMLTAFNENLMYFYQPSMVAAGEAPQGARFRIGGLVETGSVERAEDGLLVNFTLADCDAAVPVRYRGILPDLFREGQGIVAYGQLDEQGVFAADEVLAKHDENYMSPEVEEALSKPDGQSCMPASMGAAL</sequence>
<dbReference type="Proteomes" id="UP001259982">
    <property type="component" value="Unassembled WGS sequence"/>
</dbReference>
<evidence type="ECO:0000256" key="1">
    <source>
        <dbReference type="ARBA" id="ARBA00004370"/>
    </source>
</evidence>
<organism evidence="12 13">
    <name type="scientific">Spectribacter acetivorans</name>
    <dbReference type="NCBI Taxonomy" id="3075603"/>
    <lineage>
        <taxon>Bacteria</taxon>
        <taxon>Pseudomonadati</taxon>
        <taxon>Pseudomonadota</taxon>
        <taxon>Gammaproteobacteria</taxon>
        <taxon>Salinisphaerales</taxon>
        <taxon>Salinisphaeraceae</taxon>
        <taxon>Spectribacter</taxon>
    </lineage>
</organism>
<evidence type="ECO:0000256" key="9">
    <source>
        <dbReference type="ARBA" id="ARBA00023136"/>
    </source>
</evidence>
<dbReference type="NCBIfam" id="NF009727">
    <property type="entry name" value="PRK13254.1-1"/>
    <property type="match status" value="1"/>
</dbReference>
<evidence type="ECO:0000256" key="4">
    <source>
        <dbReference type="ARBA" id="ARBA00022723"/>
    </source>
</evidence>
<keyword evidence="10" id="KW-1003">Cell membrane</keyword>
<keyword evidence="4 10" id="KW-0479">Metal-binding</keyword>
<keyword evidence="5 10" id="KW-0201">Cytochrome c-type biogenesis</keyword>
<name>A0ABU3B4L5_9GAMM</name>
<proteinExistence type="inferred from homology"/>
<comment type="subcellular location">
    <subcellularLocation>
        <location evidence="10">Cell membrane</location>
        <topology evidence="10">Single-pass type II membrane protein</topology>
    </subcellularLocation>
    <subcellularLocation>
        <location evidence="1">Membrane</location>
    </subcellularLocation>
</comment>
<dbReference type="Pfam" id="PF03100">
    <property type="entry name" value="CcmE"/>
    <property type="match status" value="1"/>
</dbReference>
<dbReference type="SUPFAM" id="SSF82093">
    <property type="entry name" value="Heme chaperone CcmE"/>
    <property type="match status" value="1"/>
</dbReference>
<evidence type="ECO:0000256" key="11">
    <source>
        <dbReference type="SAM" id="MobiDB-lite"/>
    </source>
</evidence>
<dbReference type="RefSeq" id="WP_311657146.1">
    <property type="nucleotide sequence ID" value="NZ_JAVRHY010000002.1"/>
</dbReference>
<dbReference type="HAMAP" id="MF_01959">
    <property type="entry name" value="CcmE"/>
    <property type="match status" value="1"/>
</dbReference>
<dbReference type="InterPro" id="IPR004329">
    <property type="entry name" value="CcmE"/>
</dbReference>